<dbReference type="PANTHER" id="PTHR31374:SF203">
    <property type="entry name" value="AUXIN-RESPONSIVE PROTEIN SAUR71-LIKE"/>
    <property type="match status" value="1"/>
</dbReference>
<dbReference type="Pfam" id="PF02519">
    <property type="entry name" value="Auxin_inducible"/>
    <property type="match status" value="1"/>
</dbReference>
<evidence type="ECO:0000313" key="4">
    <source>
        <dbReference type="Proteomes" id="UP000541444"/>
    </source>
</evidence>
<reference evidence="3 4" key="1">
    <citation type="journal article" date="2020" name="IScience">
        <title>Genome Sequencing of the Endangered Kingdonia uniflora (Circaeasteraceae, Ranunculales) Reveals Potential Mechanisms of Evolutionary Specialization.</title>
        <authorList>
            <person name="Sun Y."/>
            <person name="Deng T."/>
            <person name="Zhang A."/>
            <person name="Moore M.J."/>
            <person name="Landis J.B."/>
            <person name="Lin N."/>
            <person name="Zhang H."/>
            <person name="Zhang X."/>
            <person name="Huang J."/>
            <person name="Zhang X."/>
            <person name="Sun H."/>
            <person name="Wang H."/>
        </authorList>
    </citation>
    <scope>NUCLEOTIDE SEQUENCE [LARGE SCALE GENOMIC DNA]</scope>
    <source>
        <strain evidence="3">TB1705</strain>
        <tissue evidence="3">Leaf</tissue>
    </source>
</reference>
<proteinExistence type="inferred from homology"/>
<name>A0A7J7LGU4_9MAGN</name>
<protein>
    <submittedName>
        <fullName evidence="3">Uncharacterized protein</fullName>
    </submittedName>
</protein>
<gene>
    <name evidence="3" type="ORF">GIB67_027946</name>
</gene>
<comment type="similarity">
    <text evidence="1">Belongs to the ARG7 family.</text>
</comment>
<organism evidence="3 4">
    <name type="scientific">Kingdonia uniflora</name>
    <dbReference type="NCBI Taxonomy" id="39325"/>
    <lineage>
        <taxon>Eukaryota</taxon>
        <taxon>Viridiplantae</taxon>
        <taxon>Streptophyta</taxon>
        <taxon>Embryophyta</taxon>
        <taxon>Tracheophyta</taxon>
        <taxon>Spermatophyta</taxon>
        <taxon>Magnoliopsida</taxon>
        <taxon>Ranunculales</taxon>
        <taxon>Circaeasteraceae</taxon>
        <taxon>Kingdonia</taxon>
    </lineage>
</organism>
<sequence length="171" mass="19486">MATTMKRVDKIRQIVQLKQVMKRWKSMSLGRRSNPSDSDSDSDTTNPTRRIPSGFLPVYVGPDRKRFIIQTRFLNLPIFRSLLDETEEVFGFQPDGGLVLLCDVGFFKQVLKLLQKDEHRYRKMGLEEFVEMFGGVNSGNITITTLIANDSKMAVSVRRRYSFGTSNALAA</sequence>
<feature type="compositionally biased region" description="Low complexity" evidence="2">
    <location>
        <begin position="31"/>
        <end position="50"/>
    </location>
</feature>
<evidence type="ECO:0000313" key="3">
    <source>
        <dbReference type="EMBL" id="KAF6141768.1"/>
    </source>
</evidence>
<dbReference type="Proteomes" id="UP000541444">
    <property type="component" value="Unassembled WGS sequence"/>
</dbReference>
<accession>A0A7J7LGU4</accession>
<dbReference type="PANTHER" id="PTHR31374">
    <property type="entry name" value="AUXIN-INDUCED PROTEIN-LIKE-RELATED"/>
    <property type="match status" value="1"/>
</dbReference>
<feature type="region of interest" description="Disordered" evidence="2">
    <location>
        <begin position="25"/>
        <end position="50"/>
    </location>
</feature>
<dbReference type="InterPro" id="IPR003676">
    <property type="entry name" value="SAUR_fam"/>
</dbReference>
<dbReference type="EMBL" id="JACGCM010002299">
    <property type="protein sequence ID" value="KAF6141768.1"/>
    <property type="molecule type" value="Genomic_DNA"/>
</dbReference>
<dbReference type="OrthoDB" id="762405at2759"/>
<comment type="caution">
    <text evidence="3">The sequence shown here is derived from an EMBL/GenBank/DDBJ whole genome shotgun (WGS) entry which is preliminary data.</text>
</comment>
<keyword evidence="4" id="KW-1185">Reference proteome</keyword>
<evidence type="ECO:0000256" key="2">
    <source>
        <dbReference type="SAM" id="MobiDB-lite"/>
    </source>
</evidence>
<dbReference type="AlphaFoldDB" id="A0A7J7LGU4"/>
<dbReference type="GO" id="GO:0009733">
    <property type="term" value="P:response to auxin"/>
    <property type="evidence" value="ECO:0007669"/>
    <property type="project" value="InterPro"/>
</dbReference>
<evidence type="ECO:0000256" key="1">
    <source>
        <dbReference type="ARBA" id="ARBA00006974"/>
    </source>
</evidence>